<feature type="transmembrane region" description="Helical" evidence="1">
    <location>
        <begin position="45"/>
        <end position="64"/>
    </location>
</feature>
<accession>A0ABP9W2B2</accession>
<reference evidence="2 3" key="1">
    <citation type="submission" date="2024-02" db="EMBL/GenBank/DDBJ databases">
        <title>Rhodopirellula caenicola NBRC 110016.</title>
        <authorList>
            <person name="Ichikawa N."/>
            <person name="Katano-Makiyama Y."/>
            <person name="Hidaka K."/>
        </authorList>
    </citation>
    <scope>NUCLEOTIDE SEQUENCE [LARGE SCALE GENOMIC DNA]</scope>
    <source>
        <strain evidence="2 3">NBRC 110016</strain>
    </source>
</reference>
<keyword evidence="1" id="KW-0812">Transmembrane</keyword>
<gene>
    <name evidence="2" type="ORF">Rcae01_06757</name>
</gene>
<feature type="transmembrane region" description="Helical" evidence="1">
    <location>
        <begin position="70"/>
        <end position="92"/>
    </location>
</feature>
<evidence type="ECO:0000313" key="3">
    <source>
        <dbReference type="Proteomes" id="UP001416858"/>
    </source>
</evidence>
<evidence type="ECO:0000313" key="2">
    <source>
        <dbReference type="EMBL" id="GAA5511241.1"/>
    </source>
</evidence>
<keyword evidence="1" id="KW-0472">Membrane</keyword>
<proteinExistence type="predicted"/>
<feature type="transmembrane region" description="Helical" evidence="1">
    <location>
        <begin position="163"/>
        <end position="183"/>
    </location>
</feature>
<evidence type="ECO:0000256" key="1">
    <source>
        <dbReference type="SAM" id="Phobius"/>
    </source>
</evidence>
<protein>
    <recommendedName>
        <fullName evidence="4">G-protein coupled receptors family 1 profile domain-containing protein</fullName>
    </recommendedName>
</protein>
<feature type="transmembrane region" description="Helical" evidence="1">
    <location>
        <begin position="123"/>
        <end position="143"/>
    </location>
</feature>
<name>A0ABP9W2B2_9BACT</name>
<keyword evidence="3" id="KW-1185">Reference proteome</keyword>
<dbReference type="EMBL" id="BAABRO010000050">
    <property type="protein sequence ID" value="GAA5511241.1"/>
    <property type="molecule type" value="Genomic_DNA"/>
</dbReference>
<dbReference type="Proteomes" id="UP001416858">
    <property type="component" value="Unassembled WGS sequence"/>
</dbReference>
<sequence>MVTERRHRFCKVVQSPFAARTSLPFCYEGNTHLRMRIKRCVDTPFSFNTRTLFAIVTVSAIGMWRGVFALLVAIGITAIHYLVLSAFAWLLARINGHPKPPYHRWRLVTADNGDTIRTCTTTFLIFFAVWHLFWLLVLLPPGFPQLWDSQIHGFCTLAQLEHTVAAAFALLLVTSFLTNIFAGTPFSHRICIDTSTLLTLLSATHFAIP</sequence>
<evidence type="ECO:0008006" key="4">
    <source>
        <dbReference type="Google" id="ProtNLM"/>
    </source>
</evidence>
<comment type="caution">
    <text evidence="2">The sequence shown here is derived from an EMBL/GenBank/DDBJ whole genome shotgun (WGS) entry which is preliminary data.</text>
</comment>
<organism evidence="2 3">
    <name type="scientific">Novipirellula caenicola</name>
    <dbReference type="NCBI Taxonomy" id="1536901"/>
    <lineage>
        <taxon>Bacteria</taxon>
        <taxon>Pseudomonadati</taxon>
        <taxon>Planctomycetota</taxon>
        <taxon>Planctomycetia</taxon>
        <taxon>Pirellulales</taxon>
        <taxon>Pirellulaceae</taxon>
        <taxon>Novipirellula</taxon>
    </lineage>
</organism>
<keyword evidence="1" id="KW-1133">Transmembrane helix</keyword>